<organism evidence="2">
    <name type="scientific">sediment metagenome</name>
    <dbReference type="NCBI Taxonomy" id="749907"/>
    <lineage>
        <taxon>unclassified sequences</taxon>
        <taxon>metagenomes</taxon>
        <taxon>ecological metagenomes</taxon>
    </lineage>
</organism>
<dbReference type="EMBL" id="ADZX01000720">
    <property type="protein sequence ID" value="EFK95615.1"/>
    <property type="molecule type" value="Genomic_DNA"/>
</dbReference>
<evidence type="ECO:0000313" key="2">
    <source>
        <dbReference type="EMBL" id="EFK95615.1"/>
    </source>
</evidence>
<protein>
    <submittedName>
        <fullName evidence="2">Uncharacterized protein</fullName>
    </submittedName>
</protein>
<feature type="compositionally biased region" description="Basic and acidic residues" evidence="1">
    <location>
        <begin position="105"/>
        <end position="118"/>
    </location>
</feature>
<feature type="region of interest" description="Disordered" evidence="1">
    <location>
        <begin position="105"/>
        <end position="133"/>
    </location>
</feature>
<reference evidence="2" key="2">
    <citation type="journal article" date="2011" name="Microb. Ecol.">
        <title>Taxonomic and Functional Metagenomic Profiling of the Microbial Community in the Anoxic Sediment of a Sub-saline Shallow Lake (Laguna de Carrizo, Central Spain).</title>
        <authorList>
            <person name="Ferrer M."/>
            <person name="Guazzaroni M.E."/>
            <person name="Richter M."/>
            <person name="Garcia-Salamanca A."/>
            <person name="Yarza P."/>
            <person name="Suarez-Suarez A."/>
            <person name="Solano J."/>
            <person name="Alcaide M."/>
            <person name="van Dillewijn P."/>
            <person name="Molina-Henares M.A."/>
            <person name="Lopez-Cortes N."/>
            <person name="Al-Ramahi Y."/>
            <person name="Guerrero C."/>
            <person name="Acosta A."/>
            <person name="de Eugenio L.I."/>
            <person name="Martinez V."/>
            <person name="Marques S."/>
            <person name="Rojo F."/>
            <person name="Santero E."/>
            <person name="Genilloud O."/>
            <person name="Perez-Perez J."/>
            <person name="Rossello-Mora R."/>
            <person name="Ramos J.L."/>
        </authorList>
    </citation>
    <scope>NUCLEOTIDE SEQUENCE</scope>
</reference>
<reference evidence="2" key="1">
    <citation type="submission" date="2010-07" db="EMBL/GenBank/DDBJ databases">
        <authorList>
            <consortium name="CONSOLIDER consortium CSD2007-00005"/>
            <person name="Guazzaroni M.-E."/>
            <person name="Richter M."/>
            <person name="Garcia-Salamanca A."/>
            <person name="Yarza P."/>
            <person name="Ferrer M."/>
        </authorList>
    </citation>
    <scope>NUCLEOTIDE SEQUENCE</scope>
</reference>
<evidence type="ECO:0000256" key="1">
    <source>
        <dbReference type="SAM" id="MobiDB-lite"/>
    </source>
</evidence>
<comment type="caution">
    <text evidence="2">The sequence shown here is derived from an EMBL/GenBank/DDBJ whole genome shotgun (WGS) entry which is preliminary data.</text>
</comment>
<dbReference type="AlphaFoldDB" id="D9PLE9"/>
<name>D9PLE9_9ZZZZ</name>
<accession>D9PLE9</accession>
<gene>
    <name evidence="2" type="ORF">LDC_2372</name>
</gene>
<proteinExistence type="predicted"/>
<sequence>MQATNIIQRLVDAGVLVTSKAHKDAISKASEAVDAKLFDFAVRQHIPNPSQLYDSKEFKEYYEKAPDTFKALFRSNDPMDHVKGFNKYLGKATAAVKEKVKEIDKEAGKKKDTHDAIHSHTMRSTTSKTISEALGDADEEFSAGFSGEK</sequence>